<evidence type="ECO:0000313" key="2">
    <source>
        <dbReference type="Proteomes" id="UP000236268"/>
    </source>
</evidence>
<dbReference type="EMBL" id="POWG01000007">
    <property type="protein sequence ID" value="PNQ99285.1"/>
    <property type="molecule type" value="Genomic_DNA"/>
</dbReference>
<organism evidence="1 2">
    <name type="scientific">Azospirillum argentinense</name>
    <dbReference type="NCBI Taxonomy" id="2970906"/>
    <lineage>
        <taxon>Bacteria</taxon>
        <taxon>Pseudomonadati</taxon>
        <taxon>Pseudomonadota</taxon>
        <taxon>Alphaproteobacteria</taxon>
        <taxon>Rhodospirillales</taxon>
        <taxon>Azospirillaceae</taxon>
        <taxon>Azospirillum</taxon>
    </lineage>
</organism>
<sequence>MPVHTAKRLWNEETGCGFCMRSETGSLWCRGLCRDISLAELVHRVHAVRDNAMRLEVSTLLVTKPARLHAVPDDKNAPAARAAQLRGAAVDSMVRSLHRLRKSASAVARSADRLEATRNALGLCNEETAAAEPPCAGRPLSLCRPNRV</sequence>
<comment type="caution">
    <text evidence="1">The sequence shown here is derived from an EMBL/GenBank/DDBJ whole genome shotgun (WGS) entry which is preliminary data.</text>
</comment>
<protein>
    <submittedName>
        <fullName evidence="1">Uncharacterized protein</fullName>
    </submittedName>
</protein>
<geneLocation type="plasmid" evidence="1">
    <name>p5unnamed</name>
</geneLocation>
<dbReference type="AlphaFoldDB" id="A0A2K1G3C7"/>
<dbReference type="Proteomes" id="UP000236268">
    <property type="component" value="Unassembled WGS sequence"/>
</dbReference>
<proteinExistence type="predicted"/>
<keyword evidence="1" id="KW-0614">Plasmid</keyword>
<reference evidence="1 2" key="1">
    <citation type="submission" date="2018-01" db="EMBL/GenBank/DDBJ databases">
        <title>Whole genome sequence of Azospirillum brasilense REC3 isolated from strawberry roots.</title>
        <authorList>
            <person name="Fontana C.A."/>
            <person name="Salazar S.M."/>
            <person name="Bassi D."/>
            <person name="Puglisi E."/>
            <person name="Lovaisa N.C."/>
            <person name="Toffoli L.M."/>
            <person name="Pedraza R."/>
            <person name="Cocconcelli P.S."/>
        </authorList>
    </citation>
    <scope>NUCLEOTIDE SEQUENCE [LARGE SCALE GENOMIC DNA]</scope>
    <source>
        <strain evidence="1 2">REC3</strain>
        <plasmid evidence="1">p5unnamed</plasmid>
    </source>
</reference>
<gene>
    <name evidence="1" type="ORF">C1S70_08905</name>
</gene>
<name>A0A2K1G3C7_9PROT</name>
<accession>A0A2K1G3C7</accession>
<evidence type="ECO:0000313" key="1">
    <source>
        <dbReference type="EMBL" id="PNQ99285.1"/>
    </source>
</evidence>